<dbReference type="CDD" id="cd00167">
    <property type="entry name" value="SANT"/>
    <property type="match status" value="1"/>
</dbReference>
<dbReference type="FunFam" id="1.10.10.60:FF:000009">
    <property type="entry name" value="transcription factor MYB1R1"/>
    <property type="match status" value="1"/>
</dbReference>
<feature type="domain" description="SANT" evidence="8">
    <location>
        <begin position="130"/>
        <end position="178"/>
    </location>
</feature>
<dbReference type="Proteomes" id="UP000825935">
    <property type="component" value="Chromosome 15"/>
</dbReference>
<comment type="caution">
    <text evidence="10">The sequence shown here is derived from an EMBL/GenBank/DDBJ whole genome shotgun (WGS) entry which is preliminary data.</text>
</comment>
<dbReference type="EMBL" id="CM035420">
    <property type="protein sequence ID" value="KAH7404837.1"/>
    <property type="molecule type" value="Genomic_DNA"/>
</dbReference>
<protein>
    <submittedName>
        <fullName evidence="10">Uncharacterized protein</fullName>
    </submittedName>
</protein>
<organism evidence="10 11">
    <name type="scientific">Ceratopteris richardii</name>
    <name type="common">Triangle waterfern</name>
    <dbReference type="NCBI Taxonomy" id="49495"/>
    <lineage>
        <taxon>Eukaryota</taxon>
        <taxon>Viridiplantae</taxon>
        <taxon>Streptophyta</taxon>
        <taxon>Embryophyta</taxon>
        <taxon>Tracheophyta</taxon>
        <taxon>Polypodiopsida</taxon>
        <taxon>Polypodiidae</taxon>
        <taxon>Polypodiales</taxon>
        <taxon>Pteridineae</taxon>
        <taxon>Pteridaceae</taxon>
        <taxon>Parkerioideae</taxon>
        <taxon>Ceratopteris</taxon>
    </lineage>
</organism>
<dbReference type="InterPro" id="IPR001005">
    <property type="entry name" value="SANT/Myb"/>
</dbReference>
<dbReference type="PROSITE" id="PS51294">
    <property type="entry name" value="HTH_MYB"/>
    <property type="match status" value="1"/>
</dbReference>
<keyword evidence="11" id="KW-1185">Reference proteome</keyword>
<evidence type="ECO:0000256" key="2">
    <source>
        <dbReference type="ARBA" id="ARBA00023015"/>
    </source>
</evidence>
<gene>
    <name evidence="10" type="ORF">KP509_15G045900</name>
</gene>
<dbReference type="PANTHER" id="PTHR44191">
    <property type="entry name" value="TRANSCRIPTION FACTOR KUA1"/>
    <property type="match status" value="1"/>
</dbReference>
<keyword evidence="4" id="KW-0804">Transcription</keyword>
<dbReference type="GO" id="GO:0003677">
    <property type="term" value="F:DNA binding"/>
    <property type="evidence" value="ECO:0007669"/>
    <property type="project" value="UniProtKB-KW"/>
</dbReference>
<evidence type="ECO:0000256" key="4">
    <source>
        <dbReference type="ARBA" id="ARBA00023163"/>
    </source>
</evidence>
<dbReference type="PANTHER" id="PTHR44191:SF62">
    <property type="entry name" value="OS04G0341900 PROTEIN"/>
    <property type="match status" value="1"/>
</dbReference>
<evidence type="ECO:0000313" key="10">
    <source>
        <dbReference type="EMBL" id="KAH7404837.1"/>
    </source>
</evidence>
<dbReference type="SUPFAM" id="SSF46689">
    <property type="entry name" value="Homeodomain-like"/>
    <property type="match status" value="1"/>
</dbReference>
<dbReference type="PROSITE" id="PS50090">
    <property type="entry name" value="MYB_LIKE"/>
    <property type="match status" value="1"/>
</dbReference>
<keyword evidence="5" id="KW-0539">Nucleus</keyword>
<sequence>METSCLASGDHDMPSMELLKTSGKASQHAAEVPSEGGVKLFGVTLSHVGSRTMMASPAMMMMRKAVSMGNLSSYGSACYSTSPNAAPHPSTPENSESVEGVSAGDPHGYLSDGLVQNSRCIRERKKGVPWTEDEHRMFLVGLEKLGKGDWRGISRNFVPTRTPTQVASHAQKHFLRQSSLNKRKRRSSLFDMTTPSPFSTPDQAGVLRMELNLGNPTVSADPGFGMQLDGSSHREQLLASQTWCNKFSLGIHLPTNLKENEQLPLSSNCFREIPACKESNELVTFMPPLTESSSSSMLSPLCRIDENVELSSSLTLSIGPPPISQTRTELAPKVEQQKQTRHAPPIGDNSNALISNPIRVV</sequence>
<dbReference type="InterPro" id="IPR017930">
    <property type="entry name" value="Myb_dom"/>
</dbReference>
<feature type="region of interest" description="Disordered" evidence="6">
    <location>
        <begin position="82"/>
        <end position="101"/>
    </location>
</feature>
<evidence type="ECO:0000256" key="5">
    <source>
        <dbReference type="ARBA" id="ARBA00023242"/>
    </source>
</evidence>
<dbReference type="Pfam" id="PF00249">
    <property type="entry name" value="Myb_DNA-binding"/>
    <property type="match status" value="1"/>
</dbReference>
<dbReference type="InterPro" id="IPR006447">
    <property type="entry name" value="Myb_dom_plants"/>
</dbReference>
<keyword evidence="2" id="KW-0805">Transcription regulation</keyword>
<dbReference type="Gene3D" id="1.10.10.60">
    <property type="entry name" value="Homeodomain-like"/>
    <property type="match status" value="1"/>
</dbReference>
<keyword evidence="3" id="KW-0238">DNA-binding</keyword>
<evidence type="ECO:0000259" key="7">
    <source>
        <dbReference type="PROSITE" id="PS50090"/>
    </source>
</evidence>
<comment type="subcellular location">
    <subcellularLocation>
        <location evidence="1">Nucleus</location>
    </subcellularLocation>
</comment>
<reference evidence="10" key="1">
    <citation type="submission" date="2021-08" db="EMBL/GenBank/DDBJ databases">
        <title>WGS assembly of Ceratopteris richardii.</title>
        <authorList>
            <person name="Marchant D.B."/>
            <person name="Chen G."/>
            <person name="Jenkins J."/>
            <person name="Shu S."/>
            <person name="Leebens-Mack J."/>
            <person name="Grimwood J."/>
            <person name="Schmutz J."/>
            <person name="Soltis P."/>
            <person name="Soltis D."/>
            <person name="Chen Z.-H."/>
        </authorList>
    </citation>
    <scope>NUCLEOTIDE SEQUENCE</scope>
    <source>
        <strain evidence="10">Whitten #5841</strain>
        <tissue evidence="10">Leaf</tissue>
    </source>
</reference>
<accession>A0A8T2T6L0</accession>
<feature type="region of interest" description="Disordered" evidence="6">
    <location>
        <begin position="335"/>
        <end position="361"/>
    </location>
</feature>
<dbReference type="InterPro" id="IPR017884">
    <property type="entry name" value="SANT_dom"/>
</dbReference>
<feature type="domain" description="HTH myb-type" evidence="9">
    <location>
        <begin position="122"/>
        <end position="178"/>
    </location>
</feature>
<dbReference type="PROSITE" id="PS51293">
    <property type="entry name" value="SANT"/>
    <property type="match status" value="1"/>
</dbReference>
<name>A0A8T2T6L0_CERRI</name>
<evidence type="ECO:0000256" key="6">
    <source>
        <dbReference type="SAM" id="MobiDB-lite"/>
    </source>
</evidence>
<dbReference type="OrthoDB" id="118550at2759"/>
<dbReference type="AlphaFoldDB" id="A0A8T2T6L0"/>
<evidence type="ECO:0000259" key="8">
    <source>
        <dbReference type="PROSITE" id="PS51293"/>
    </source>
</evidence>
<dbReference type="GO" id="GO:0005634">
    <property type="term" value="C:nucleus"/>
    <property type="evidence" value="ECO:0007669"/>
    <property type="project" value="UniProtKB-SubCell"/>
</dbReference>
<evidence type="ECO:0000256" key="1">
    <source>
        <dbReference type="ARBA" id="ARBA00004123"/>
    </source>
</evidence>
<evidence type="ECO:0000259" key="9">
    <source>
        <dbReference type="PROSITE" id="PS51294"/>
    </source>
</evidence>
<dbReference type="SMART" id="SM00717">
    <property type="entry name" value="SANT"/>
    <property type="match status" value="1"/>
</dbReference>
<dbReference type="InterPro" id="IPR052245">
    <property type="entry name" value="Plant_Stress_Dev_TF"/>
</dbReference>
<proteinExistence type="predicted"/>
<evidence type="ECO:0000313" key="11">
    <source>
        <dbReference type="Proteomes" id="UP000825935"/>
    </source>
</evidence>
<dbReference type="GO" id="GO:0006355">
    <property type="term" value="P:regulation of DNA-templated transcription"/>
    <property type="evidence" value="ECO:0007669"/>
    <property type="project" value="UniProtKB-ARBA"/>
</dbReference>
<dbReference type="InterPro" id="IPR009057">
    <property type="entry name" value="Homeodomain-like_sf"/>
</dbReference>
<feature type="domain" description="Myb-like" evidence="7">
    <location>
        <begin position="122"/>
        <end position="174"/>
    </location>
</feature>
<evidence type="ECO:0000256" key="3">
    <source>
        <dbReference type="ARBA" id="ARBA00023125"/>
    </source>
</evidence>
<dbReference type="NCBIfam" id="TIGR01557">
    <property type="entry name" value="myb_SHAQKYF"/>
    <property type="match status" value="1"/>
</dbReference>